<keyword evidence="1" id="KW-0472">Membrane</keyword>
<feature type="transmembrane region" description="Helical" evidence="1">
    <location>
        <begin position="16"/>
        <end position="37"/>
    </location>
</feature>
<evidence type="ECO:0000256" key="1">
    <source>
        <dbReference type="SAM" id="Phobius"/>
    </source>
</evidence>
<feature type="transmembrane region" description="Helical" evidence="1">
    <location>
        <begin position="86"/>
        <end position="115"/>
    </location>
</feature>
<keyword evidence="1" id="KW-0812">Transmembrane</keyword>
<sequence length="190" mass="21706">MGLFEPTFLRVKVTRGATVCSVIQMILAVVLAVFPMIRGLKKLLYPLREWEPFDCHFLAENLTILIAIFLLLSAILILIGNSKKRYLFFVPALIIQVCNFVLTIGAFFTIGIHYLSGDHEEHMKHEPNANTPNVTTTDLIDDIQITTKMAGVDLSHDLDIFICLSIAILLQYIFSVFYFKSFDYLRVFRI</sequence>
<evidence type="ECO:0000313" key="2">
    <source>
        <dbReference type="EnsemblMetazoa" id="PPA21926.1"/>
    </source>
</evidence>
<reference evidence="2" key="2">
    <citation type="submission" date="2022-06" db="UniProtKB">
        <authorList>
            <consortium name="EnsemblMetazoa"/>
        </authorList>
    </citation>
    <scope>IDENTIFICATION</scope>
    <source>
        <strain evidence="2">PS312</strain>
    </source>
</reference>
<feature type="transmembrane region" description="Helical" evidence="1">
    <location>
        <begin position="158"/>
        <end position="179"/>
    </location>
</feature>
<dbReference type="AlphaFoldDB" id="A0A8R1UGD1"/>
<keyword evidence="1" id="KW-1133">Transmembrane helix</keyword>
<keyword evidence="3" id="KW-1185">Reference proteome</keyword>
<protein>
    <submittedName>
        <fullName evidence="2">Uncharacterized protein</fullName>
    </submittedName>
</protein>
<gene>
    <name evidence="2" type="primary">WBGene00111480</name>
</gene>
<proteinExistence type="predicted"/>
<feature type="transmembrane region" description="Helical" evidence="1">
    <location>
        <begin position="57"/>
        <end position="79"/>
    </location>
</feature>
<accession>A0A8R1UGD1</accession>
<dbReference type="Proteomes" id="UP000005239">
    <property type="component" value="Unassembled WGS sequence"/>
</dbReference>
<organism evidence="2 3">
    <name type="scientific">Pristionchus pacificus</name>
    <name type="common">Parasitic nematode worm</name>
    <dbReference type="NCBI Taxonomy" id="54126"/>
    <lineage>
        <taxon>Eukaryota</taxon>
        <taxon>Metazoa</taxon>
        <taxon>Ecdysozoa</taxon>
        <taxon>Nematoda</taxon>
        <taxon>Chromadorea</taxon>
        <taxon>Rhabditida</taxon>
        <taxon>Rhabditina</taxon>
        <taxon>Diplogasteromorpha</taxon>
        <taxon>Diplogasteroidea</taxon>
        <taxon>Neodiplogasteridae</taxon>
        <taxon>Pristionchus</taxon>
    </lineage>
</organism>
<dbReference type="EnsemblMetazoa" id="PPA21926.1">
    <property type="protein sequence ID" value="PPA21926.1"/>
    <property type="gene ID" value="WBGene00111480"/>
</dbReference>
<evidence type="ECO:0000313" key="3">
    <source>
        <dbReference type="Proteomes" id="UP000005239"/>
    </source>
</evidence>
<reference evidence="3" key="1">
    <citation type="journal article" date="2008" name="Nat. Genet.">
        <title>The Pristionchus pacificus genome provides a unique perspective on nematode lifestyle and parasitism.</title>
        <authorList>
            <person name="Dieterich C."/>
            <person name="Clifton S.W."/>
            <person name="Schuster L.N."/>
            <person name="Chinwalla A."/>
            <person name="Delehaunty K."/>
            <person name="Dinkelacker I."/>
            <person name="Fulton L."/>
            <person name="Fulton R."/>
            <person name="Godfrey J."/>
            <person name="Minx P."/>
            <person name="Mitreva M."/>
            <person name="Roeseler W."/>
            <person name="Tian H."/>
            <person name="Witte H."/>
            <person name="Yang S.P."/>
            <person name="Wilson R.K."/>
            <person name="Sommer R.J."/>
        </authorList>
    </citation>
    <scope>NUCLEOTIDE SEQUENCE [LARGE SCALE GENOMIC DNA]</scope>
    <source>
        <strain evidence="3">PS312</strain>
    </source>
</reference>
<name>A0A8R1UGD1_PRIPA</name>